<feature type="binding site" evidence="3">
    <location>
        <begin position="100"/>
        <end position="107"/>
    </location>
    <ligand>
        <name>substrate</name>
    </ligand>
</feature>
<reference evidence="4" key="2">
    <citation type="submission" date="2021-03" db="UniProtKB">
        <authorList>
            <consortium name="EnsemblPlants"/>
        </authorList>
    </citation>
    <scope>IDENTIFICATION</scope>
</reference>
<dbReference type="AlphaFoldDB" id="A0A803KXT9"/>
<dbReference type="KEGG" id="cqi:110682266"/>
<dbReference type="Pfam" id="PF00300">
    <property type="entry name" value="His_Phos_1"/>
    <property type="match status" value="1"/>
</dbReference>
<dbReference type="InterPro" id="IPR050275">
    <property type="entry name" value="PGM_Phosphatase"/>
</dbReference>
<dbReference type="InterPro" id="IPR001345">
    <property type="entry name" value="PG/BPGM_mutase_AS"/>
</dbReference>
<dbReference type="OrthoDB" id="354304at2759"/>
<dbReference type="InterPro" id="IPR029033">
    <property type="entry name" value="His_PPase_superfam"/>
</dbReference>
<dbReference type="PANTHER" id="PTHR48100:SF34">
    <property type="entry name" value="PHOSPHOGLYCERATE MUTASE-LIKE PROTEIN 4"/>
    <property type="match status" value="1"/>
</dbReference>
<evidence type="ECO:0000313" key="4">
    <source>
        <dbReference type="EnsemblPlants" id="AUR62003848-RA:cds"/>
    </source>
</evidence>
<dbReference type="PANTHER" id="PTHR48100">
    <property type="entry name" value="BROAD-SPECIFICITY PHOSPHATASE YOR283W-RELATED"/>
    <property type="match status" value="1"/>
</dbReference>
<gene>
    <name evidence="4" type="primary">LOC110682266</name>
</gene>
<dbReference type="SUPFAM" id="SSF53254">
    <property type="entry name" value="Phosphoglycerate mutase-like"/>
    <property type="match status" value="1"/>
</dbReference>
<dbReference type="GeneID" id="110682266"/>
<dbReference type="Proteomes" id="UP000596660">
    <property type="component" value="Unplaced"/>
</dbReference>
<dbReference type="FunFam" id="3.40.50.1240:FF:000137">
    <property type="match status" value="1"/>
</dbReference>
<dbReference type="Gene3D" id="3.40.50.1240">
    <property type="entry name" value="Phosphoglycerate mutase-like"/>
    <property type="match status" value="1"/>
</dbReference>
<feature type="active site" description="Tele-phosphohistidine intermediate" evidence="2">
    <location>
        <position position="101"/>
    </location>
</feature>
<sequence>MWLLSLTPSVPLPPVEYSCFPSIKFLTTKSNTNISQLFFKQNPFQSIFFSSIDVNNNNLRKITSCSRITMSESHSRVSVSVESDGIGSIDPSCTEIIVVRHGETDWNAIGKMQGQLDVELNEIGRQQAVAVAERLSREPNISAIYSSDLKRALETAEAIASRCGGGLEVIRDKDLRERHLGDLQGHVYQDLAKLSTKAYEAFKSHRSDQEIPGGGESRDQLYNRCTSLVQKIGENHRGQRVIVVSHGGAIRSLFNRAAAKGQHPGKISNTSVGIIQLYDGDLWSIKSWNDASHLKQTEFLESAFGGDASSG</sequence>
<organism evidence="4 5">
    <name type="scientific">Chenopodium quinoa</name>
    <name type="common">Quinoa</name>
    <dbReference type="NCBI Taxonomy" id="63459"/>
    <lineage>
        <taxon>Eukaryota</taxon>
        <taxon>Viridiplantae</taxon>
        <taxon>Streptophyta</taxon>
        <taxon>Embryophyta</taxon>
        <taxon>Tracheophyta</taxon>
        <taxon>Spermatophyta</taxon>
        <taxon>Magnoliopsida</taxon>
        <taxon>eudicotyledons</taxon>
        <taxon>Gunneridae</taxon>
        <taxon>Pentapetalae</taxon>
        <taxon>Caryophyllales</taxon>
        <taxon>Chenopodiaceae</taxon>
        <taxon>Chenopodioideae</taxon>
        <taxon>Atripliceae</taxon>
        <taxon>Chenopodium</taxon>
    </lineage>
</organism>
<feature type="active site" description="Proton donor/acceptor" evidence="2">
    <location>
        <position position="177"/>
    </location>
</feature>
<accession>A0A803KXT9</accession>
<feature type="binding site" evidence="3">
    <location>
        <position position="151"/>
    </location>
    <ligand>
        <name>substrate</name>
    </ligand>
</feature>
<evidence type="ECO:0000256" key="2">
    <source>
        <dbReference type="PIRSR" id="PIRSR613078-1"/>
    </source>
</evidence>
<dbReference type="PROSITE" id="PS00175">
    <property type="entry name" value="PG_MUTASE"/>
    <property type="match status" value="1"/>
</dbReference>
<evidence type="ECO:0000256" key="3">
    <source>
        <dbReference type="PIRSR" id="PIRSR613078-2"/>
    </source>
</evidence>
<evidence type="ECO:0000313" key="5">
    <source>
        <dbReference type="Proteomes" id="UP000596660"/>
    </source>
</evidence>
<dbReference type="GO" id="GO:0016791">
    <property type="term" value="F:phosphatase activity"/>
    <property type="evidence" value="ECO:0007669"/>
    <property type="project" value="TreeGrafter"/>
</dbReference>
<reference evidence="4" key="1">
    <citation type="journal article" date="2017" name="Nature">
        <title>The genome of Chenopodium quinoa.</title>
        <authorList>
            <person name="Jarvis D.E."/>
            <person name="Ho Y.S."/>
            <person name="Lightfoot D.J."/>
            <person name="Schmoeckel S.M."/>
            <person name="Li B."/>
            <person name="Borm T.J.A."/>
            <person name="Ohyanagi H."/>
            <person name="Mineta K."/>
            <person name="Michell C.T."/>
            <person name="Saber N."/>
            <person name="Kharbatia N.M."/>
            <person name="Rupper R.R."/>
            <person name="Sharp A.R."/>
            <person name="Dally N."/>
            <person name="Boughton B.A."/>
            <person name="Woo Y.H."/>
            <person name="Gao G."/>
            <person name="Schijlen E.G.W.M."/>
            <person name="Guo X."/>
            <person name="Momin A.A."/>
            <person name="Negrao S."/>
            <person name="Al-Babili S."/>
            <person name="Gehring C."/>
            <person name="Roessner U."/>
            <person name="Jung C."/>
            <person name="Murphy K."/>
            <person name="Arold S.T."/>
            <person name="Gojobori T."/>
            <person name="van der Linden C.G."/>
            <person name="van Loo E.N."/>
            <person name="Jellen E.N."/>
            <person name="Maughan P.J."/>
            <person name="Tester M."/>
        </authorList>
    </citation>
    <scope>NUCLEOTIDE SEQUENCE [LARGE SCALE GENOMIC DNA]</scope>
    <source>
        <strain evidence="4">cv. PI 614886</strain>
    </source>
</reference>
<dbReference type="RefSeq" id="XP_021714253.1">
    <property type="nucleotide sequence ID" value="XM_021858561.1"/>
</dbReference>
<proteinExistence type="inferred from homology"/>
<dbReference type="Gramene" id="AUR62003848-RA">
    <property type="protein sequence ID" value="AUR62003848-RA:cds"/>
    <property type="gene ID" value="AUR62003848"/>
</dbReference>
<dbReference type="CDD" id="cd07067">
    <property type="entry name" value="HP_PGM_like"/>
    <property type="match status" value="1"/>
</dbReference>
<protein>
    <recommendedName>
        <fullName evidence="6">Phosphoglycerate mutase</fullName>
    </recommendedName>
</protein>
<evidence type="ECO:0008006" key="6">
    <source>
        <dbReference type="Google" id="ProtNLM"/>
    </source>
</evidence>
<keyword evidence="5" id="KW-1185">Reference proteome</keyword>
<evidence type="ECO:0000256" key="1">
    <source>
        <dbReference type="ARBA" id="ARBA00038362"/>
    </source>
</evidence>
<dbReference type="GO" id="GO:0005829">
    <property type="term" value="C:cytosol"/>
    <property type="evidence" value="ECO:0007669"/>
    <property type="project" value="TreeGrafter"/>
</dbReference>
<dbReference type="EnsemblPlants" id="AUR62003848-RA">
    <property type="protein sequence ID" value="AUR62003848-RA:cds"/>
    <property type="gene ID" value="AUR62003848"/>
</dbReference>
<dbReference type="OMA" id="ERIIQGH"/>
<name>A0A803KXT9_CHEQI</name>
<comment type="similarity">
    <text evidence="1">Belongs to the phosphoglycerate mutase family.</text>
</comment>
<dbReference type="SMART" id="SM00855">
    <property type="entry name" value="PGAM"/>
    <property type="match status" value="1"/>
</dbReference>
<dbReference type="InterPro" id="IPR013078">
    <property type="entry name" value="His_Pase_superF_clade-1"/>
</dbReference>